<evidence type="ECO:0008006" key="3">
    <source>
        <dbReference type="Google" id="ProtNLM"/>
    </source>
</evidence>
<proteinExistence type="inferred from homology"/>
<dbReference type="PANTHER" id="PTHR43434:SF19">
    <property type="entry name" value="PHOSPHONOACETALDEHYDE HYDROLASE"/>
    <property type="match status" value="1"/>
</dbReference>
<dbReference type="Pfam" id="PF00702">
    <property type="entry name" value="Hydrolase"/>
    <property type="match status" value="1"/>
</dbReference>
<dbReference type="AlphaFoldDB" id="A0A6C2YHW6"/>
<keyword evidence="1" id="KW-0378">Hydrolase</keyword>
<dbReference type="InterPro" id="IPR006323">
    <property type="entry name" value="Phosphonoacetald_hydro"/>
</dbReference>
<dbReference type="GO" id="GO:0005829">
    <property type="term" value="C:cytosol"/>
    <property type="evidence" value="ECO:0007669"/>
    <property type="project" value="TreeGrafter"/>
</dbReference>
<dbReference type="GO" id="GO:0008967">
    <property type="term" value="F:phosphoglycolate phosphatase activity"/>
    <property type="evidence" value="ECO:0007669"/>
    <property type="project" value="TreeGrafter"/>
</dbReference>
<dbReference type="SFLD" id="SFLDG01135">
    <property type="entry name" value="C1.5.6:_HAD__Beta-PGM__Phospha"/>
    <property type="match status" value="1"/>
</dbReference>
<dbReference type="InParanoid" id="A0A6C2YHW6"/>
<name>A0A6C2YHW6_9BACT</name>
<dbReference type="Proteomes" id="UP000464378">
    <property type="component" value="Chromosome"/>
</dbReference>
<dbReference type="Gene3D" id="3.40.50.1000">
    <property type="entry name" value="HAD superfamily/HAD-like"/>
    <property type="match status" value="1"/>
</dbReference>
<protein>
    <recommendedName>
        <fullName evidence="3">Phosphonoacetaldehyde hydrolase</fullName>
    </recommendedName>
</protein>
<dbReference type="SUPFAM" id="SSF56784">
    <property type="entry name" value="HAD-like"/>
    <property type="match status" value="1"/>
</dbReference>
<sequence length="271" mass="29612">MSEPVTIRAVMFDWAGTTVDHGCFAPVAPFIDAVAELGVTISSAEARKPMGLHKRDHLVAILSEPEIAARFRAVHQREWNQTDIDRMFERFITAQLTSIRDHAKLIPGVLDTVAELRRRGIGIGGTTGYFREAAKIVIELAAQQGYSPDLSLTPEDVAGGGRPWPWMIYRIMEHLRVCPPAAVLKIGDTIPDMEEGRNAGVWTFGVRRTGSEIGLTAEELDALPVDQRQAKLRHAETVLMGAGAHGVIDSVAEVPALIDALNARLARGERP</sequence>
<dbReference type="InterPro" id="IPR036412">
    <property type="entry name" value="HAD-like_sf"/>
</dbReference>
<dbReference type="InterPro" id="IPR023198">
    <property type="entry name" value="PGP-like_dom2"/>
</dbReference>
<dbReference type="NCBIfam" id="TIGR01422">
    <property type="entry name" value="phosphonatase"/>
    <property type="match status" value="1"/>
</dbReference>
<dbReference type="EMBL" id="LR593887">
    <property type="protein sequence ID" value="VTR97458.1"/>
    <property type="molecule type" value="Genomic_DNA"/>
</dbReference>
<reference evidence="1" key="1">
    <citation type="submission" date="2019-04" db="EMBL/GenBank/DDBJ databases">
        <authorList>
            <consortium name="Science for Life Laboratories"/>
        </authorList>
    </citation>
    <scope>NUCLEOTIDE SEQUENCE</scope>
    <source>
        <strain evidence="1">MBLW1</strain>
    </source>
</reference>
<dbReference type="GO" id="GO:0006281">
    <property type="term" value="P:DNA repair"/>
    <property type="evidence" value="ECO:0007669"/>
    <property type="project" value="TreeGrafter"/>
</dbReference>
<accession>A0A6C2YHW6</accession>
<dbReference type="EMBL" id="LR586016">
    <property type="protein sequence ID" value="VIP01017.1"/>
    <property type="molecule type" value="Genomic_DNA"/>
</dbReference>
<dbReference type="KEGG" id="tim:GMBLW1_29430"/>
<dbReference type="SFLD" id="SFLDS00003">
    <property type="entry name" value="Haloacid_Dehalogenase"/>
    <property type="match status" value="1"/>
</dbReference>
<organism evidence="1">
    <name type="scientific">Tuwongella immobilis</name>
    <dbReference type="NCBI Taxonomy" id="692036"/>
    <lineage>
        <taxon>Bacteria</taxon>
        <taxon>Pseudomonadati</taxon>
        <taxon>Planctomycetota</taxon>
        <taxon>Planctomycetia</taxon>
        <taxon>Gemmatales</taxon>
        <taxon>Gemmataceae</taxon>
        <taxon>Tuwongella</taxon>
    </lineage>
</organism>
<dbReference type="PANTHER" id="PTHR43434">
    <property type="entry name" value="PHOSPHOGLYCOLATE PHOSPHATASE"/>
    <property type="match status" value="1"/>
</dbReference>
<evidence type="ECO:0000313" key="1">
    <source>
        <dbReference type="EMBL" id="VIP01017.1"/>
    </source>
</evidence>
<gene>
    <name evidence="1" type="ORF">GMBLW1_29430</name>
</gene>
<dbReference type="GO" id="GO:0050194">
    <property type="term" value="F:phosphonoacetaldehyde hydrolase activity"/>
    <property type="evidence" value="ECO:0007669"/>
    <property type="project" value="InterPro"/>
</dbReference>
<dbReference type="InterPro" id="IPR023214">
    <property type="entry name" value="HAD_sf"/>
</dbReference>
<dbReference type="SFLD" id="SFLDG01129">
    <property type="entry name" value="C1.5:_HAD__Beta-PGM__Phosphata"/>
    <property type="match status" value="1"/>
</dbReference>
<dbReference type="Gene3D" id="1.10.150.240">
    <property type="entry name" value="Putative phosphatase, domain 2"/>
    <property type="match status" value="1"/>
</dbReference>
<dbReference type="GO" id="GO:0019700">
    <property type="term" value="P:organic phosphonate catabolic process"/>
    <property type="evidence" value="ECO:0007669"/>
    <property type="project" value="InterPro"/>
</dbReference>
<keyword evidence="2" id="KW-1185">Reference proteome</keyword>
<dbReference type="HAMAP" id="MF_01375">
    <property type="entry name" value="PhnX"/>
    <property type="match status" value="1"/>
</dbReference>
<dbReference type="InterPro" id="IPR050155">
    <property type="entry name" value="HAD-like_hydrolase_sf"/>
</dbReference>
<evidence type="ECO:0000313" key="2">
    <source>
        <dbReference type="Proteomes" id="UP000464378"/>
    </source>
</evidence>
<dbReference type="RefSeq" id="WP_162656221.1">
    <property type="nucleotide sequence ID" value="NZ_LR593887.1"/>
</dbReference>